<keyword evidence="2" id="KW-0732">Signal</keyword>
<feature type="chain" id="PRO_5019766199" description="Secreted protein" evidence="2">
    <location>
        <begin position="22"/>
        <end position="75"/>
    </location>
</feature>
<dbReference type="EMBL" id="RBXR01000001">
    <property type="protein sequence ID" value="RKT66906.1"/>
    <property type="molecule type" value="Genomic_DNA"/>
</dbReference>
<feature type="region of interest" description="Disordered" evidence="1">
    <location>
        <begin position="56"/>
        <end position="75"/>
    </location>
</feature>
<dbReference type="OrthoDB" id="3630763at2"/>
<name>A0A495X024_9PSEU</name>
<proteinExistence type="predicted"/>
<gene>
    <name evidence="3" type="ORF">DFJ66_0071</name>
</gene>
<feature type="compositionally biased region" description="Pro residues" evidence="1">
    <location>
        <begin position="65"/>
        <end position="75"/>
    </location>
</feature>
<dbReference type="AlphaFoldDB" id="A0A495X024"/>
<evidence type="ECO:0000256" key="2">
    <source>
        <dbReference type="SAM" id="SignalP"/>
    </source>
</evidence>
<sequence length="75" mass="8205">MNVLAAIATLSSIPLCVAAFAWYAKRARRTGTGQSLMTPFEEIWDPIAHRTTIEIQVESQRSPETPSPGDPPAPR</sequence>
<accession>A0A495X024</accession>
<dbReference type="Proteomes" id="UP000272729">
    <property type="component" value="Unassembled WGS sequence"/>
</dbReference>
<keyword evidence="4" id="KW-1185">Reference proteome</keyword>
<evidence type="ECO:0000256" key="1">
    <source>
        <dbReference type="SAM" id="MobiDB-lite"/>
    </source>
</evidence>
<organism evidence="3 4">
    <name type="scientific">Saccharothrix variisporea</name>
    <dbReference type="NCBI Taxonomy" id="543527"/>
    <lineage>
        <taxon>Bacteria</taxon>
        <taxon>Bacillati</taxon>
        <taxon>Actinomycetota</taxon>
        <taxon>Actinomycetes</taxon>
        <taxon>Pseudonocardiales</taxon>
        <taxon>Pseudonocardiaceae</taxon>
        <taxon>Saccharothrix</taxon>
    </lineage>
</organism>
<protein>
    <recommendedName>
        <fullName evidence="5">Secreted protein</fullName>
    </recommendedName>
</protein>
<evidence type="ECO:0000313" key="3">
    <source>
        <dbReference type="EMBL" id="RKT66906.1"/>
    </source>
</evidence>
<comment type="caution">
    <text evidence="3">The sequence shown here is derived from an EMBL/GenBank/DDBJ whole genome shotgun (WGS) entry which is preliminary data.</text>
</comment>
<dbReference type="RefSeq" id="WP_121216826.1">
    <property type="nucleotide sequence ID" value="NZ_JBIUBA010000011.1"/>
</dbReference>
<evidence type="ECO:0000313" key="4">
    <source>
        <dbReference type="Proteomes" id="UP000272729"/>
    </source>
</evidence>
<evidence type="ECO:0008006" key="5">
    <source>
        <dbReference type="Google" id="ProtNLM"/>
    </source>
</evidence>
<feature type="signal peptide" evidence="2">
    <location>
        <begin position="1"/>
        <end position="21"/>
    </location>
</feature>
<reference evidence="3 4" key="1">
    <citation type="submission" date="2018-10" db="EMBL/GenBank/DDBJ databases">
        <title>Sequencing the genomes of 1000 actinobacteria strains.</title>
        <authorList>
            <person name="Klenk H.-P."/>
        </authorList>
    </citation>
    <scope>NUCLEOTIDE SEQUENCE [LARGE SCALE GENOMIC DNA]</scope>
    <source>
        <strain evidence="3 4">DSM 43911</strain>
    </source>
</reference>